<dbReference type="GO" id="GO:0006313">
    <property type="term" value="P:DNA transposition"/>
    <property type="evidence" value="ECO:0007669"/>
    <property type="project" value="InterPro"/>
</dbReference>
<keyword evidence="3" id="KW-1185">Reference proteome</keyword>
<dbReference type="Proteomes" id="UP000663722">
    <property type="component" value="Chromosome"/>
</dbReference>
<dbReference type="EMBL" id="CP061800">
    <property type="protein sequence ID" value="QTA87928.1"/>
    <property type="molecule type" value="Genomic_DNA"/>
</dbReference>
<dbReference type="InterPro" id="IPR002686">
    <property type="entry name" value="Transposase_17"/>
</dbReference>
<dbReference type="NCBIfam" id="NF033573">
    <property type="entry name" value="transpos_IS200"/>
    <property type="match status" value="1"/>
</dbReference>
<dbReference type="GO" id="GO:0004803">
    <property type="term" value="F:transposase activity"/>
    <property type="evidence" value="ECO:0007669"/>
    <property type="project" value="InterPro"/>
</dbReference>
<dbReference type="InterPro" id="IPR036515">
    <property type="entry name" value="Transposase_17_sf"/>
</dbReference>
<dbReference type="Gene3D" id="3.30.70.1290">
    <property type="entry name" value="Transposase IS200-like"/>
    <property type="match status" value="1"/>
</dbReference>
<dbReference type="RefSeq" id="WP_207682926.1">
    <property type="nucleotide sequence ID" value="NZ_CP061800.1"/>
</dbReference>
<evidence type="ECO:0000259" key="1">
    <source>
        <dbReference type="SMART" id="SM01321"/>
    </source>
</evidence>
<proteinExistence type="predicted"/>
<sequence>MANSYIQAYLHYVFAVQGRQNLIHQKNEEELYKYITGITKNKGQKLLAVGGMPDHVHVFVGINRSMEIGDFVSAIKSNSSRFINEKKWILGKFHWQEGYGAFSYSRSHIDRVANYILNQKKHHEKRSFREEYIELLKKFEIEYDEKYLFDWIE</sequence>
<dbReference type="AlphaFoldDB" id="A0A975GPI0"/>
<protein>
    <submittedName>
        <fullName evidence="2">Transposase IS200-like domain-containing protein</fullName>
    </submittedName>
</protein>
<dbReference type="PANTHER" id="PTHR33360:SF2">
    <property type="entry name" value="TRANSPOSASE FOR INSERTION SEQUENCE ELEMENT IS200"/>
    <property type="match status" value="1"/>
</dbReference>
<dbReference type="SMART" id="SM01321">
    <property type="entry name" value="Y1_Tnp"/>
    <property type="match status" value="1"/>
</dbReference>
<dbReference type="GO" id="GO:0003677">
    <property type="term" value="F:DNA binding"/>
    <property type="evidence" value="ECO:0007669"/>
    <property type="project" value="InterPro"/>
</dbReference>
<dbReference type="PANTHER" id="PTHR33360">
    <property type="entry name" value="TRANSPOSASE FOR INSERTION SEQUENCE ELEMENT IS200"/>
    <property type="match status" value="1"/>
</dbReference>
<accession>A0A975GPI0</accession>
<evidence type="ECO:0000313" key="3">
    <source>
        <dbReference type="Proteomes" id="UP000663722"/>
    </source>
</evidence>
<organism evidence="2 3">
    <name type="scientific">Desulfonema magnum</name>
    <dbReference type="NCBI Taxonomy" id="45655"/>
    <lineage>
        <taxon>Bacteria</taxon>
        <taxon>Pseudomonadati</taxon>
        <taxon>Thermodesulfobacteriota</taxon>
        <taxon>Desulfobacteria</taxon>
        <taxon>Desulfobacterales</taxon>
        <taxon>Desulfococcaceae</taxon>
        <taxon>Desulfonema</taxon>
    </lineage>
</organism>
<dbReference type="SUPFAM" id="SSF143422">
    <property type="entry name" value="Transposase IS200-like"/>
    <property type="match status" value="1"/>
</dbReference>
<dbReference type="KEGG" id="dmm:dnm_039670"/>
<feature type="domain" description="Transposase IS200-like" evidence="1">
    <location>
        <begin position="5"/>
        <end position="119"/>
    </location>
</feature>
<evidence type="ECO:0000313" key="2">
    <source>
        <dbReference type="EMBL" id="QTA87928.1"/>
    </source>
</evidence>
<name>A0A975GPI0_9BACT</name>
<gene>
    <name evidence="2" type="ORF">dnm_039670</name>
</gene>
<dbReference type="Pfam" id="PF01797">
    <property type="entry name" value="Y1_Tnp"/>
    <property type="match status" value="1"/>
</dbReference>
<reference evidence="2" key="1">
    <citation type="journal article" date="2021" name="Microb. Physiol.">
        <title>Proteogenomic Insights into the Physiology of Marine, Sulfate-Reducing, Filamentous Desulfonema limicola and Desulfonema magnum.</title>
        <authorList>
            <person name="Schnaars V."/>
            <person name="Wohlbrand L."/>
            <person name="Scheve S."/>
            <person name="Hinrichs C."/>
            <person name="Reinhardt R."/>
            <person name="Rabus R."/>
        </authorList>
    </citation>
    <scope>NUCLEOTIDE SEQUENCE</scope>
    <source>
        <strain evidence="2">4be13</strain>
    </source>
</reference>